<comment type="caution">
    <text evidence="11">The sequence shown here is derived from an EMBL/GenBank/DDBJ whole genome shotgun (WGS) entry which is preliminary data.</text>
</comment>
<keyword evidence="4 8" id="KW-1133">Transmembrane helix</keyword>
<evidence type="ECO:0000259" key="9">
    <source>
        <dbReference type="Pfam" id="PF00361"/>
    </source>
</evidence>
<reference evidence="10 13" key="3">
    <citation type="submission" date="2024-01" db="EMBL/GenBank/DDBJ databases">
        <title>The diversity of rhizobia nodulating Mimosa spp. in eleven states of Brazil covering several biomes is determined by host plant, location, and edaphic factors.</title>
        <authorList>
            <person name="Rouws L."/>
            <person name="Barauna A."/>
            <person name="Beukes C."/>
            <person name="De Faria S.M."/>
            <person name="Gross E."/>
            <person name="Dos Reis Junior F.B."/>
            <person name="Simon M."/>
            <person name="Maluk M."/>
            <person name="Odee D.W."/>
            <person name="Kenicer G."/>
            <person name="Young J.P.W."/>
            <person name="Reis V.M."/>
            <person name="Zilli J."/>
            <person name="James E.K."/>
        </authorList>
    </citation>
    <scope>NUCLEOTIDE SEQUENCE [LARGE SCALE GENOMIC DNA]</scope>
    <source>
        <strain evidence="10 13">JPY530</strain>
    </source>
</reference>
<evidence type="ECO:0000256" key="4">
    <source>
        <dbReference type="ARBA" id="ARBA00022989"/>
    </source>
</evidence>
<feature type="transmembrane region" description="Helical" evidence="8">
    <location>
        <begin position="109"/>
        <end position="126"/>
    </location>
</feature>
<keyword evidence="6 8" id="KW-0472">Membrane</keyword>
<dbReference type="PRINTS" id="PR01437">
    <property type="entry name" value="NUOXDRDTASE4"/>
</dbReference>
<dbReference type="PANTHER" id="PTHR42682">
    <property type="entry name" value="HYDROGENASE-4 COMPONENT F"/>
    <property type="match status" value="1"/>
</dbReference>
<comment type="subcellular location">
    <subcellularLocation>
        <location evidence="1">Cell membrane</location>
        <topology evidence="1">Multi-pass membrane protein</topology>
    </subcellularLocation>
    <subcellularLocation>
        <location evidence="7">Membrane</location>
        <topology evidence="7">Multi-pass membrane protein</topology>
    </subcellularLocation>
</comment>
<dbReference type="InterPro" id="IPR052175">
    <property type="entry name" value="ComplexI-like_HydComp"/>
</dbReference>
<dbReference type="GO" id="GO:0042773">
    <property type="term" value="P:ATP synthesis coupled electron transport"/>
    <property type="evidence" value="ECO:0007669"/>
    <property type="project" value="InterPro"/>
</dbReference>
<evidence type="ECO:0000256" key="1">
    <source>
        <dbReference type="ARBA" id="ARBA00004651"/>
    </source>
</evidence>
<evidence type="ECO:0000256" key="7">
    <source>
        <dbReference type="RuleBase" id="RU000320"/>
    </source>
</evidence>
<dbReference type="Proteomes" id="UP000321776">
    <property type="component" value="Unassembled WGS sequence"/>
</dbReference>
<reference evidence="11 12" key="1">
    <citation type="journal article" date="2018" name="Int. J. Syst. Evol. Microbiol.">
        <title>Paraburkholderia azotifigens sp. nov., a nitrogen-fixing bacterium isolated from paddy soil.</title>
        <authorList>
            <person name="Choi G.M."/>
            <person name="Im W.T."/>
        </authorList>
    </citation>
    <scope>NUCLEOTIDE SEQUENCE [LARGE SCALE GENOMIC DNA]</scope>
    <source>
        <strain evidence="11 12">NF 2-5-3</strain>
    </source>
</reference>
<accession>A0A5C6VFY9</accession>
<evidence type="ECO:0000313" key="13">
    <source>
        <dbReference type="Proteomes" id="UP001481677"/>
    </source>
</evidence>
<dbReference type="NCBIfam" id="NF005045">
    <property type="entry name" value="PRK06458.1-5"/>
    <property type="match status" value="1"/>
</dbReference>
<evidence type="ECO:0000313" key="11">
    <source>
        <dbReference type="EMBL" id="TXC84087.1"/>
    </source>
</evidence>
<feature type="transmembrane region" description="Helical" evidence="8">
    <location>
        <begin position="411"/>
        <end position="431"/>
    </location>
</feature>
<feature type="transmembrane region" description="Helical" evidence="8">
    <location>
        <begin position="379"/>
        <end position="404"/>
    </location>
</feature>
<gene>
    <name evidence="11" type="ORF">FRZ40_27610</name>
    <name evidence="10" type="ORF">V4C56_08825</name>
</gene>
<dbReference type="EMBL" id="VOQS01000003">
    <property type="protein sequence ID" value="TXC84087.1"/>
    <property type="molecule type" value="Genomic_DNA"/>
</dbReference>
<protein>
    <submittedName>
        <fullName evidence="11">Hydrogenase 4 subunit F</fullName>
    </submittedName>
</protein>
<proteinExistence type="predicted"/>
<dbReference type="GO" id="GO:0005886">
    <property type="term" value="C:plasma membrane"/>
    <property type="evidence" value="ECO:0007669"/>
    <property type="project" value="UniProtKB-SubCell"/>
</dbReference>
<feature type="transmembrane region" description="Helical" evidence="8">
    <location>
        <begin position="132"/>
        <end position="151"/>
    </location>
</feature>
<evidence type="ECO:0000256" key="6">
    <source>
        <dbReference type="ARBA" id="ARBA00023136"/>
    </source>
</evidence>
<reference evidence="11" key="2">
    <citation type="submission" date="2019-08" db="EMBL/GenBank/DDBJ databases">
        <authorList>
            <person name="Im W.-T."/>
        </authorList>
    </citation>
    <scope>NUCLEOTIDE SEQUENCE</scope>
    <source>
        <strain evidence="11">NF 2-5-3</strain>
    </source>
</reference>
<feature type="domain" description="NADH:quinone oxidoreductase/Mrp antiporter transmembrane" evidence="9">
    <location>
        <begin position="127"/>
        <end position="415"/>
    </location>
</feature>
<evidence type="ECO:0000256" key="8">
    <source>
        <dbReference type="SAM" id="Phobius"/>
    </source>
</evidence>
<keyword evidence="3 7" id="KW-0812">Transmembrane</keyword>
<feature type="transmembrane region" description="Helical" evidence="8">
    <location>
        <begin position="245"/>
        <end position="262"/>
    </location>
</feature>
<feature type="transmembrane region" description="Helical" evidence="8">
    <location>
        <begin position="36"/>
        <end position="53"/>
    </location>
</feature>
<dbReference type="InterPro" id="IPR001750">
    <property type="entry name" value="ND/Mrp_TM"/>
</dbReference>
<evidence type="ECO:0000256" key="5">
    <source>
        <dbReference type="ARBA" id="ARBA00023002"/>
    </source>
</evidence>
<feature type="transmembrane region" description="Helical" evidence="8">
    <location>
        <begin position="205"/>
        <end position="224"/>
    </location>
</feature>
<evidence type="ECO:0000313" key="10">
    <source>
        <dbReference type="EMBL" id="MEM5339732.1"/>
    </source>
</evidence>
<dbReference type="NCBIfam" id="NF005043">
    <property type="entry name" value="PRK06458.1-3"/>
    <property type="match status" value="1"/>
</dbReference>
<keyword evidence="5" id="KW-0560">Oxidoreductase</keyword>
<sequence>MTDTWVLLLVFGIPLLAGGCLALVGQHRLAPDLNVGFSFLTFAAATCLAAQAVEHGPTFALGKLFFVDPLNVFLVALTAFVGWTTSVFSKPYMRIEQSRGKMTAARMRLYHSMYQLFVFAMLVALLANNVGILWVAMEAATLATVLLVSVYRTAASLEAAWKYFILCGVGIAQALFGTILLYLAASRQLSGGDALLWSSLSAVKGQLDPTIMSLAFVFLLIGYGTKVGLVPMHNWLPDAHAEGPTPISAVLSGLLLNVALYAVLRCKVLADGALQNGLPGRLLVGFGLVSVLVATFSLLRQKDVKRLFSYSSIEHMGLMTFAFGLGGPVATFAGLLHMTVHSLVKSAIFFAVGHAVQKARTQMIDDIRGLLRVSPTVGWGMMLGTLAILGMPPFGVFASEFLILTTAISELPWATPFLLLALAVAFGIIFARVQHMVFGETTATALEHSPALLPVFVHLGLGLMLGLYIPPYLATWYRQAAAMIVG</sequence>
<dbReference type="Pfam" id="PF00361">
    <property type="entry name" value="Proton_antipo_M"/>
    <property type="match status" value="1"/>
</dbReference>
<evidence type="ECO:0000313" key="12">
    <source>
        <dbReference type="Proteomes" id="UP000321776"/>
    </source>
</evidence>
<feature type="transmembrane region" description="Helical" evidence="8">
    <location>
        <begin position="282"/>
        <end position="299"/>
    </location>
</feature>
<feature type="transmembrane region" description="Helical" evidence="8">
    <location>
        <begin position="451"/>
        <end position="469"/>
    </location>
</feature>
<feature type="transmembrane region" description="Helical" evidence="8">
    <location>
        <begin position="6"/>
        <end position="24"/>
    </location>
</feature>
<name>A0A5C6VFY9_9BURK</name>
<keyword evidence="13" id="KW-1185">Reference proteome</keyword>
<dbReference type="Proteomes" id="UP001481677">
    <property type="component" value="Unassembled WGS sequence"/>
</dbReference>
<dbReference type="AlphaFoldDB" id="A0A5C6VFY9"/>
<evidence type="ECO:0000256" key="3">
    <source>
        <dbReference type="ARBA" id="ARBA00022692"/>
    </source>
</evidence>
<dbReference type="EMBL" id="JAZHGA010000005">
    <property type="protein sequence ID" value="MEM5339732.1"/>
    <property type="molecule type" value="Genomic_DNA"/>
</dbReference>
<feature type="transmembrane region" description="Helical" evidence="8">
    <location>
        <begin position="65"/>
        <end position="88"/>
    </location>
</feature>
<dbReference type="GO" id="GO:0016491">
    <property type="term" value="F:oxidoreductase activity"/>
    <property type="evidence" value="ECO:0007669"/>
    <property type="project" value="UniProtKB-KW"/>
</dbReference>
<dbReference type="GO" id="GO:0008137">
    <property type="term" value="F:NADH dehydrogenase (ubiquinone) activity"/>
    <property type="evidence" value="ECO:0007669"/>
    <property type="project" value="InterPro"/>
</dbReference>
<feature type="transmembrane region" description="Helical" evidence="8">
    <location>
        <begin position="163"/>
        <end position="185"/>
    </location>
</feature>
<evidence type="ECO:0000256" key="2">
    <source>
        <dbReference type="ARBA" id="ARBA00022475"/>
    </source>
</evidence>
<dbReference type="RefSeq" id="WP_147236231.1">
    <property type="nucleotide sequence ID" value="NZ_JAZHFZ010000013.1"/>
</dbReference>
<dbReference type="InterPro" id="IPR003918">
    <property type="entry name" value="NADH_UbQ_OxRdtase"/>
</dbReference>
<organism evidence="11 12">
    <name type="scientific">Paraburkholderia azotifigens</name>
    <dbReference type="NCBI Taxonomy" id="2057004"/>
    <lineage>
        <taxon>Bacteria</taxon>
        <taxon>Pseudomonadati</taxon>
        <taxon>Pseudomonadota</taxon>
        <taxon>Betaproteobacteria</taxon>
        <taxon>Burkholderiales</taxon>
        <taxon>Burkholderiaceae</taxon>
        <taxon>Paraburkholderia</taxon>
    </lineage>
</organism>
<keyword evidence="2" id="KW-1003">Cell membrane</keyword>
<feature type="transmembrane region" description="Helical" evidence="8">
    <location>
        <begin position="320"/>
        <end position="340"/>
    </location>
</feature>
<dbReference type="PANTHER" id="PTHR42682:SF5">
    <property type="entry name" value="HYDROGENASE-4 COMPONENT F"/>
    <property type="match status" value="1"/>
</dbReference>